<organism evidence="2 3">
    <name type="scientific">Aspergillus pseudoustus</name>
    <dbReference type="NCBI Taxonomy" id="1810923"/>
    <lineage>
        <taxon>Eukaryota</taxon>
        <taxon>Fungi</taxon>
        <taxon>Dikarya</taxon>
        <taxon>Ascomycota</taxon>
        <taxon>Pezizomycotina</taxon>
        <taxon>Eurotiomycetes</taxon>
        <taxon>Eurotiomycetidae</taxon>
        <taxon>Eurotiales</taxon>
        <taxon>Aspergillaceae</taxon>
        <taxon>Aspergillus</taxon>
        <taxon>Aspergillus subgen. Nidulantes</taxon>
    </lineage>
</organism>
<protein>
    <submittedName>
        <fullName evidence="2">Uncharacterized protein</fullName>
    </submittedName>
</protein>
<dbReference type="EMBL" id="JBFXLU010000057">
    <property type="protein sequence ID" value="KAL2847244.1"/>
    <property type="molecule type" value="Genomic_DNA"/>
</dbReference>
<reference evidence="2 3" key="1">
    <citation type="submission" date="2024-07" db="EMBL/GenBank/DDBJ databases">
        <title>Section-level genome sequencing and comparative genomics of Aspergillus sections Usti and Cavernicolus.</title>
        <authorList>
            <consortium name="Lawrence Berkeley National Laboratory"/>
            <person name="Nybo J.L."/>
            <person name="Vesth T.C."/>
            <person name="Theobald S."/>
            <person name="Frisvad J.C."/>
            <person name="Larsen T.O."/>
            <person name="Kjaerboelling I."/>
            <person name="Rothschild-Mancinelli K."/>
            <person name="Lyhne E.K."/>
            <person name="Kogle M.E."/>
            <person name="Barry K."/>
            <person name="Clum A."/>
            <person name="Na H."/>
            <person name="Ledsgaard L."/>
            <person name="Lin J."/>
            <person name="Lipzen A."/>
            <person name="Kuo A."/>
            <person name="Riley R."/>
            <person name="Mondo S."/>
            <person name="Labutti K."/>
            <person name="Haridas S."/>
            <person name="Pangalinan J."/>
            <person name="Salamov A.A."/>
            <person name="Simmons B.A."/>
            <person name="Magnuson J.K."/>
            <person name="Chen J."/>
            <person name="Drula E."/>
            <person name="Henrissat B."/>
            <person name="Wiebenga A."/>
            <person name="Lubbers R.J."/>
            <person name="Gomes A.C."/>
            <person name="Makela M.R."/>
            <person name="Stajich J."/>
            <person name="Grigoriev I.V."/>
            <person name="Mortensen U.H."/>
            <person name="De Vries R.P."/>
            <person name="Baker S.E."/>
            <person name="Andersen M.R."/>
        </authorList>
    </citation>
    <scope>NUCLEOTIDE SEQUENCE [LARGE SCALE GENOMIC DNA]</scope>
    <source>
        <strain evidence="2 3">CBS 123904</strain>
    </source>
</reference>
<sequence length="151" mass="16338">MTPSTARIETELIKLLGGFVQRLSTEATVDPSDIKFHEIIRELCVKAPKAAQAIAQAIRDVQESDACQEPAAEEASSVPLKGQKRKSNDSLTSTRLAKRKAGGSPADQRHLSKDTSYEEPVVSSVFGESPSAMVWKETPLSLMNSLARNTA</sequence>
<name>A0ABR4K665_9EURO</name>
<comment type="caution">
    <text evidence="2">The sequence shown here is derived from an EMBL/GenBank/DDBJ whole genome shotgun (WGS) entry which is preliminary data.</text>
</comment>
<evidence type="ECO:0000313" key="2">
    <source>
        <dbReference type="EMBL" id="KAL2847244.1"/>
    </source>
</evidence>
<keyword evidence="3" id="KW-1185">Reference proteome</keyword>
<dbReference type="Proteomes" id="UP001610446">
    <property type="component" value="Unassembled WGS sequence"/>
</dbReference>
<gene>
    <name evidence="2" type="ORF">BJY01DRAFT_246894</name>
</gene>
<feature type="region of interest" description="Disordered" evidence="1">
    <location>
        <begin position="60"/>
        <end position="120"/>
    </location>
</feature>
<proteinExistence type="predicted"/>
<feature type="compositionally biased region" description="Basic and acidic residues" evidence="1">
    <location>
        <begin position="107"/>
        <end position="116"/>
    </location>
</feature>
<evidence type="ECO:0000256" key="1">
    <source>
        <dbReference type="SAM" id="MobiDB-lite"/>
    </source>
</evidence>
<evidence type="ECO:0000313" key="3">
    <source>
        <dbReference type="Proteomes" id="UP001610446"/>
    </source>
</evidence>
<accession>A0ABR4K665</accession>